<name>A0A1M5EZ69_9FLAO</name>
<feature type="domain" description="VanZ-like" evidence="2">
    <location>
        <begin position="36"/>
        <end position="119"/>
    </location>
</feature>
<dbReference type="EMBL" id="FQWE01000002">
    <property type="protein sequence ID" value="SHF84565.1"/>
    <property type="molecule type" value="Genomic_DNA"/>
</dbReference>
<dbReference type="Pfam" id="PF04892">
    <property type="entry name" value="VanZ"/>
    <property type="match status" value="1"/>
</dbReference>
<reference evidence="4" key="1">
    <citation type="submission" date="2016-11" db="EMBL/GenBank/DDBJ databases">
        <authorList>
            <person name="Varghese N."/>
            <person name="Submissions S."/>
        </authorList>
    </citation>
    <scope>NUCLEOTIDE SEQUENCE [LARGE SCALE GENOMIC DNA]</scope>
    <source>
        <strain evidence="4">DSM 19741</strain>
    </source>
</reference>
<dbReference type="AlphaFoldDB" id="A0A1M5EZ69"/>
<dbReference type="PANTHER" id="PTHR28008">
    <property type="entry name" value="DOMAIN PROTEIN, PUTATIVE (AFU_ORTHOLOGUE AFUA_3G10980)-RELATED"/>
    <property type="match status" value="1"/>
</dbReference>
<accession>A0A1M5EZ69</accession>
<keyword evidence="1" id="KW-1133">Transmembrane helix</keyword>
<protein>
    <submittedName>
        <fullName evidence="3">VanZ like family protein</fullName>
    </submittedName>
</protein>
<dbReference type="PANTHER" id="PTHR28008:SF1">
    <property type="entry name" value="DOMAIN PROTEIN, PUTATIVE (AFU_ORTHOLOGUE AFUA_3G10980)-RELATED"/>
    <property type="match status" value="1"/>
</dbReference>
<proteinExistence type="predicted"/>
<dbReference type="OrthoDB" id="5472246at2"/>
<dbReference type="STRING" id="271157.SAMN05444396_10234"/>
<feature type="transmembrane region" description="Helical" evidence="1">
    <location>
        <begin position="102"/>
        <end position="121"/>
    </location>
</feature>
<keyword evidence="1" id="KW-0812">Transmembrane</keyword>
<evidence type="ECO:0000313" key="3">
    <source>
        <dbReference type="EMBL" id="SHF84565.1"/>
    </source>
</evidence>
<evidence type="ECO:0000259" key="2">
    <source>
        <dbReference type="Pfam" id="PF04892"/>
    </source>
</evidence>
<dbReference type="InterPro" id="IPR006976">
    <property type="entry name" value="VanZ-like"/>
</dbReference>
<gene>
    <name evidence="3" type="ORF">SAMN05444396_10234</name>
</gene>
<feature type="transmembrane region" description="Helical" evidence="1">
    <location>
        <begin position="39"/>
        <end position="56"/>
    </location>
</feature>
<keyword evidence="1" id="KW-0472">Membrane</keyword>
<keyword evidence="4" id="KW-1185">Reference proteome</keyword>
<feature type="transmembrane region" description="Helical" evidence="1">
    <location>
        <begin position="7"/>
        <end position="27"/>
    </location>
</feature>
<dbReference type="NCBIfam" id="NF037970">
    <property type="entry name" value="vanZ_1"/>
    <property type="match status" value="1"/>
</dbReference>
<feature type="transmembrane region" description="Helical" evidence="1">
    <location>
        <begin position="68"/>
        <end position="90"/>
    </location>
</feature>
<evidence type="ECO:0000313" key="4">
    <source>
        <dbReference type="Proteomes" id="UP000184036"/>
    </source>
</evidence>
<sequence>MHKKIYFWAAFFWCSVISFFCLVQLNNVPLGNVSNVDKLVHAFFHFILTTLCFLFLKNEVKDSKSLKPVVFAFLFSLLFGIAIEIVQGLFTATRQSDVFDVLANISGALLSIILITLFRMFRKTT</sequence>
<evidence type="ECO:0000256" key="1">
    <source>
        <dbReference type="SAM" id="Phobius"/>
    </source>
</evidence>
<dbReference type="Proteomes" id="UP000184036">
    <property type="component" value="Unassembled WGS sequence"/>
</dbReference>
<organism evidence="3 4">
    <name type="scientific">Flavobacterium segetis</name>
    <dbReference type="NCBI Taxonomy" id="271157"/>
    <lineage>
        <taxon>Bacteria</taxon>
        <taxon>Pseudomonadati</taxon>
        <taxon>Bacteroidota</taxon>
        <taxon>Flavobacteriia</taxon>
        <taxon>Flavobacteriales</taxon>
        <taxon>Flavobacteriaceae</taxon>
        <taxon>Flavobacterium</taxon>
    </lineage>
</organism>